<dbReference type="Gene3D" id="3.30.70.20">
    <property type="match status" value="1"/>
</dbReference>
<organism evidence="9 10">
    <name type="scientific">Clostridium carboxidivorans P7</name>
    <dbReference type="NCBI Taxonomy" id="536227"/>
    <lineage>
        <taxon>Bacteria</taxon>
        <taxon>Bacillati</taxon>
        <taxon>Bacillota</taxon>
        <taxon>Clostridia</taxon>
        <taxon>Eubacteriales</taxon>
        <taxon>Clostridiaceae</taxon>
        <taxon>Clostridium</taxon>
    </lineage>
</organism>
<dbReference type="InterPro" id="IPR017900">
    <property type="entry name" value="4Fe4S_Fe_S_CS"/>
</dbReference>
<dbReference type="PANTHER" id="PTHR43687:SF6">
    <property type="entry name" value="L-ASPARTATE SEMIALDEHYDE SULFURTRANSFERASE IRON-SULFUR SUBUNIT"/>
    <property type="match status" value="1"/>
</dbReference>
<gene>
    <name evidence="9" type="ORF">CcarbDRAFT_0521</name>
</gene>
<keyword evidence="4" id="KW-0677">Repeat</keyword>
<evidence type="ECO:0000256" key="1">
    <source>
        <dbReference type="ARBA" id="ARBA00022448"/>
    </source>
</evidence>
<keyword evidence="5" id="KW-0249">Electron transport</keyword>
<evidence type="ECO:0000313" key="9">
    <source>
        <dbReference type="EMBL" id="EET89082.1"/>
    </source>
</evidence>
<sequence length="107" mass="12040">MILMSIKIDKDKCIKCGKCIKVCPGSLIYADENKKAFIKYEDECWGCTACLKECGVSAIKYFLGEDIGGRGGSMTVNKGKDFWQWNITDGNGKVHWVKINTKESNKY</sequence>
<dbReference type="Proteomes" id="UP000004198">
    <property type="component" value="Unassembled WGS sequence"/>
</dbReference>
<dbReference type="GO" id="GO:0051539">
    <property type="term" value="F:4 iron, 4 sulfur cluster binding"/>
    <property type="evidence" value="ECO:0007669"/>
    <property type="project" value="UniProtKB-KW"/>
</dbReference>
<dbReference type="InterPro" id="IPR050572">
    <property type="entry name" value="Fe-S_Ferredoxin"/>
</dbReference>
<name>C6PP04_9CLOT</name>
<accession>C6PP04</accession>
<dbReference type="PROSITE" id="PS00198">
    <property type="entry name" value="4FE4S_FER_1"/>
    <property type="match status" value="1"/>
</dbReference>
<keyword evidence="1" id="KW-0813">Transport</keyword>
<proteinExistence type="predicted"/>
<evidence type="ECO:0000256" key="3">
    <source>
        <dbReference type="ARBA" id="ARBA00022723"/>
    </source>
</evidence>
<keyword evidence="3" id="KW-0479">Metal-binding</keyword>
<evidence type="ECO:0000256" key="5">
    <source>
        <dbReference type="ARBA" id="ARBA00022982"/>
    </source>
</evidence>
<dbReference type="STRING" id="536227.Ccar_10430"/>
<dbReference type="EMBL" id="ACVI01000005">
    <property type="protein sequence ID" value="EET89082.1"/>
    <property type="molecule type" value="Genomic_DNA"/>
</dbReference>
<evidence type="ECO:0000259" key="8">
    <source>
        <dbReference type="PROSITE" id="PS51379"/>
    </source>
</evidence>
<dbReference type="GO" id="GO:0046872">
    <property type="term" value="F:metal ion binding"/>
    <property type="evidence" value="ECO:0007669"/>
    <property type="project" value="UniProtKB-KW"/>
</dbReference>
<dbReference type="SUPFAM" id="SSF54862">
    <property type="entry name" value="4Fe-4S ferredoxins"/>
    <property type="match status" value="1"/>
</dbReference>
<dbReference type="PANTHER" id="PTHR43687">
    <property type="entry name" value="ADENYLYLSULFATE REDUCTASE, BETA SUBUNIT"/>
    <property type="match status" value="1"/>
</dbReference>
<evidence type="ECO:0000256" key="2">
    <source>
        <dbReference type="ARBA" id="ARBA00022485"/>
    </source>
</evidence>
<comment type="caution">
    <text evidence="9">The sequence shown here is derived from an EMBL/GenBank/DDBJ whole genome shotgun (WGS) entry which is preliminary data.</text>
</comment>
<feature type="domain" description="4Fe-4S ferredoxin-type" evidence="8">
    <location>
        <begin position="4"/>
        <end position="33"/>
    </location>
</feature>
<keyword evidence="6" id="KW-0408">Iron</keyword>
<protein>
    <submittedName>
        <fullName evidence="9">4Fe-4S ferredoxin iron-sulfur binding domain protein</fullName>
    </submittedName>
</protein>
<keyword evidence="2" id="KW-0004">4Fe-4S</keyword>
<evidence type="ECO:0000256" key="4">
    <source>
        <dbReference type="ARBA" id="ARBA00022737"/>
    </source>
</evidence>
<evidence type="ECO:0000256" key="6">
    <source>
        <dbReference type="ARBA" id="ARBA00023004"/>
    </source>
</evidence>
<reference evidence="9 10" key="1">
    <citation type="submission" date="2009-06" db="EMBL/GenBank/DDBJ databases">
        <title>The draft genome of Clostridium carboxidivorans P7.</title>
        <authorList>
            <consortium name="US DOE Joint Genome Institute (JGI-PGF)"/>
            <person name="Lucas S."/>
            <person name="Copeland A."/>
            <person name="Lapidus A."/>
            <person name="Glavina del Rio T."/>
            <person name="Tice H."/>
            <person name="Bruce D."/>
            <person name="Goodwin L."/>
            <person name="Pitluck S."/>
            <person name="Larimer F."/>
            <person name="Land M.L."/>
            <person name="Hauser L."/>
            <person name="Hemme C.L."/>
        </authorList>
    </citation>
    <scope>NUCLEOTIDE SEQUENCE [LARGE SCALE GENOMIC DNA]</scope>
    <source>
        <strain evidence="9 10">P7</strain>
    </source>
</reference>
<dbReference type="eggNOG" id="COG1146">
    <property type="taxonomic scope" value="Bacteria"/>
</dbReference>
<feature type="domain" description="4Fe-4S ferredoxin-type" evidence="8">
    <location>
        <begin position="34"/>
        <end position="64"/>
    </location>
</feature>
<evidence type="ECO:0000313" key="10">
    <source>
        <dbReference type="Proteomes" id="UP000004198"/>
    </source>
</evidence>
<dbReference type="PROSITE" id="PS51379">
    <property type="entry name" value="4FE4S_FER_2"/>
    <property type="match status" value="2"/>
</dbReference>
<evidence type="ECO:0000256" key="7">
    <source>
        <dbReference type="ARBA" id="ARBA00023014"/>
    </source>
</evidence>
<keyword evidence="10" id="KW-1185">Reference proteome</keyword>
<dbReference type="InterPro" id="IPR017896">
    <property type="entry name" value="4Fe4S_Fe-S-bd"/>
</dbReference>
<dbReference type="AlphaFoldDB" id="C6PP04"/>
<dbReference type="Pfam" id="PF14697">
    <property type="entry name" value="Fer4_21"/>
    <property type="match status" value="1"/>
</dbReference>
<keyword evidence="7" id="KW-0411">Iron-sulfur</keyword>